<dbReference type="EMBL" id="LAZR01068980">
    <property type="protein sequence ID" value="KKK48607.1"/>
    <property type="molecule type" value="Genomic_DNA"/>
</dbReference>
<protein>
    <submittedName>
        <fullName evidence="1">Uncharacterized protein</fullName>
    </submittedName>
</protein>
<accession>A0A0F8VWB6</accession>
<gene>
    <name evidence="1" type="ORF">LCGC14_3143410</name>
</gene>
<feature type="non-terminal residue" evidence="1">
    <location>
        <position position="42"/>
    </location>
</feature>
<dbReference type="AlphaFoldDB" id="A0A0F8VWB6"/>
<name>A0A0F8VWB6_9ZZZZ</name>
<evidence type="ECO:0000313" key="1">
    <source>
        <dbReference type="EMBL" id="KKK48607.1"/>
    </source>
</evidence>
<proteinExistence type="predicted"/>
<organism evidence="1">
    <name type="scientific">marine sediment metagenome</name>
    <dbReference type="NCBI Taxonomy" id="412755"/>
    <lineage>
        <taxon>unclassified sequences</taxon>
        <taxon>metagenomes</taxon>
        <taxon>ecological metagenomes</taxon>
    </lineage>
</organism>
<sequence>MKSLEDEMEIKTFDLPFEICASEDGEEGTFEGHASIFNKADE</sequence>
<comment type="caution">
    <text evidence="1">The sequence shown here is derived from an EMBL/GenBank/DDBJ whole genome shotgun (WGS) entry which is preliminary data.</text>
</comment>
<reference evidence="1" key="1">
    <citation type="journal article" date="2015" name="Nature">
        <title>Complex archaea that bridge the gap between prokaryotes and eukaryotes.</title>
        <authorList>
            <person name="Spang A."/>
            <person name="Saw J.H."/>
            <person name="Jorgensen S.L."/>
            <person name="Zaremba-Niedzwiedzka K."/>
            <person name="Martijn J."/>
            <person name="Lind A.E."/>
            <person name="van Eijk R."/>
            <person name="Schleper C."/>
            <person name="Guy L."/>
            <person name="Ettema T.J."/>
        </authorList>
    </citation>
    <scope>NUCLEOTIDE SEQUENCE</scope>
</reference>